<protein>
    <submittedName>
        <fullName evidence="1">Uncharacterized protein</fullName>
    </submittedName>
</protein>
<reference evidence="1 2" key="1">
    <citation type="journal article" date="2016" name="Environ. Microbiol.">
        <title>Genomic resolution of a cold subsurface aquifer community provides metabolic insights for novel microbes adapted to high CO concentrations.</title>
        <authorList>
            <person name="Probst A.J."/>
            <person name="Castelle C.J."/>
            <person name="Singh A."/>
            <person name="Brown C.T."/>
            <person name="Anantharaman K."/>
            <person name="Sharon I."/>
            <person name="Hug L.A."/>
            <person name="Burstein D."/>
            <person name="Emerson J.B."/>
            <person name="Thomas B.C."/>
            <person name="Banfield J.F."/>
        </authorList>
    </citation>
    <scope>NUCLEOTIDE SEQUENCE [LARGE SCALE GENOMIC DNA]</scope>
    <source>
        <strain evidence="1">CG1_02_37_44</strain>
    </source>
</reference>
<sequence>MKTLDEYQKAVKKIAQEFNFNWTIYVQFIHLVEEVAELGEALTVYNGDRKAGEEKAALADHSDIEEEGIRTIKSTEFRYFNSFRKST</sequence>
<dbReference type="Proteomes" id="UP000183192">
    <property type="component" value="Unassembled WGS sequence"/>
</dbReference>
<accession>A0A1J4T7T1</accession>
<comment type="caution">
    <text evidence="1">The sequence shown here is derived from an EMBL/GenBank/DDBJ whole genome shotgun (WGS) entry which is preliminary data.</text>
</comment>
<evidence type="ECO:0000313" key="1">
    <source>
        <dbReference type="EMBL" id="OIO08196.1"/>
    </source>
</evidence>
<evidence type="ECO:0000313" key="2">
    <source>
        <dbReference type="Proteomes" id="UP000183192"/>
    </source>
</evidence>
<dbReference type="AlphaFoldDB" id="A0A1J4T7T1"/>
<gene>
    <name evidence="1" type="ORF">AUJ27_01130</name>
</gene>
<dbReference type="Gene3D" id="1.10.287.1080">
    <property type="entry name" value="MazG-like"/>
    <property type="match status" value="1"/>
</dbReference>
<dbReference type="SUPFAM" id="SSF101386">
    <property type="entry name" value="all-alpha NTP pyrophosphatases"/>
    <property type="match status" value="1"/>
</dbReference>
<dbReference type="EMBL" id="MNUU01000020">
    <property type="protein sequence ID" value="OIO08196.1"/>
    <property type="molecule type" value="Genomic_DNA"/>
</dbReference>
<dbReference type="STRING" id="1805146.AUJ27_01130"/>
<organism evidence="1 2">
    <name type="scientific">Candidatus Falkowbacteria bacterium CG1_02_37_44</name>
    <dbReference type="NCBI Taxonomy" id="1805146"/>
    <lineage>
        <taxon>Bacteria</taxon>
        <taxon>Candidatus Falkowiibacteriota</taxon>
    </lineage>
</organism>
<name>A0A1J4T7T1_9BACT</name>
<proteinExistence type="predicted"/>